<keyword evidence="2" id="KW-0472">Membrane</keyword>
<proteinExistence type="predicted"/>
<evidence type="ECO:0008006" key="5">
    <source>
        <dbReference type="Google" id="ProtNLM"/>
    </source>
</evidence>
<evidence type="ECO:0000256" key="1">
    <source>
        <dbReference type="SAM" id="MobiDB-lite"/>
    </source>
</evidence>
<protein>
    <recommendedName>
        <fullName evidence="5">Mid2 domain-containing protein</fullName>
    </recommendedName>
</protein>
<feature type="region of interest" description="Disordered" evidence="1">
    <location>
        <begin position="1"/>
        <end position="85"/>
    </location>
</feature>
<accession>A0ABR1TLW6</accession>
<evidence type="ECO:0000313" key="3">
    <source>
        <dbReference type="EMBL" id="KAK8047636.1"/>
    </source>
</evidence>
<dbReference type="Proteomes" id="UP001446871">
    <property type="component" value="Unassembled WGS sequence"/>
</dbReference>
<feature type="compositionally biased region" description="Polar residues" evidence="1">
    <location>
        <begin position="1"/>
        <end position="31"/>
    </location>
</feature>
<keyword evidence="2" id="KW-0812">Transmembrane</keyword>
<feature type="transmembrane region" description="Helical" evidence="2">
    <location>
        <begin position="95"/>
        <end position="118"/>
    </location>
</feature>
<comment type="caution">
    <text evidence="3">The sequence shown here is derived from an EMBL/GenBank/DDBJ whole genome shotgun (WGS) entry which is preliminary data.</text>
</comment>
<gene>
    <name evidence="3" type="ORF">PG996_015700</name>
</gene>
<feature type="compositionally biased region" description="Polar residues" evidence="1">
    <location>
        <begin position="53"/>
        <end position="66"/>
    </location>
</feature>
<evidence type="ECO:0000256" key="2">
    <source>
        <dbReference type="SAM" id="Phobius"/>
    </source>
</evidence>
<sequence>MPGKQTASATTRWTTRINTSPSSDVTTLPSNTTTQYITTTTTTETVSTAVSTGGAQSPAATSTIPSTERDAGSAEDTVPAPAPSQVPMVHSANPAVTGGITGTFAGLAIMGIIIFIVLRRRKRRTVVDAECLRTRMYEIPAYEPKYTVRPPSK</sequence>
<dbReference type="CDD" id="cd12087">
    <property type="entry name" value="TM_EGFR-like"/>
    <property type="match status" value="1"/>
</dbReference>
<keyword evidence="4" id="KW-1185">Reference proteome</keyword>
<dbReference type="EMBL" id="JAQQWM010000009">
    <property type="protein sequence ID" value="KAK8047636.1"/>
    <property type="molecule type" value="Genomic_DNA"/>
</dbReference>
<evidence type="ECO:0000313" key="4">
    <source>
        <dbReference type="Proteomes" id="UP001446871"/>
    </source>
</evidence>
<reference evidence="3 4" key="1">
    <citation type="submission" date="2023-01" db="EMBL/GenBank/DDBJ databases">
        <title>Analysis of 21 Apiospora genomes using comparative genomics revels a genus with tremendous synthesis potential of carbohydrate active enzymes and secondary metabolites.</title>
        <authorList>
            <person name="Sorensen T."/>
        </authorList>
    </citation>
    <scope>NUCLEOTIDE SEQUENCE [LARGE SCALE GENOMIC DNA]</scope>
    <source>
        <strain evidence="3 4">CBS 83171</strain>
    </source>
</reference>
<keyword evidence="2" id="KW-1133">Transmembrane helix</keyword>
<feature type="compositionally biased region" description="Low complexity" evidence="1">
    <location>
        <begin position="32"/>
        <end position="52"/>
    </location>
</feature>
<organism evidence="3 4">
    <name type="scientific">Apiospora saccharicola</name>
    <dbReference type="NCBI Taxonomy" id="335842"/>
    <lineage>
        <taxon>Eukaryota</taxon>
        <taxon>Fungi</taxon>
        <taxon>Dikarya</taxon>
        <taxon>Ascomycota</taxon>
        <taxon>Pezizomycotina</taxon>
        <taxon>Sordariomycetes</taxon>
        <taxon>Xylariomycetidae</taxon>
        <taxon>Amphisphaeriales</taxon>
        <taxon>Apiosporaceae</taxon>
        <taxon>Apiospora</taxon>
    </lineage>
</organism>
<name>A0ABR1TLW6_9PEZI</name>